<evidence type="ECO:0000256" key="1">
    <source>
        <dbReference type="SAM" id="MobiDB-lite"/>
    </source>
</evidence>
<dbReference type="AlphaFoldDB" id="A0AAD4HPG6"/>
<feature type="region of interest" description="Disordered" evidence="1">
    <location>
        <begin position="171"/>
        <end position="199"/>
    </location>
</feature>
<gene>
    <name evidence="2" type="ORF">F5891DRAFT_977058</name>
</gene>
<keyword evidence="3" id="KW-1185">Reference proteome</keyword>
<sequence>MAATTGTSSYLVDVATLTDSQSFLVTRIMVDKAVSTEDTELSEGSQVTKGSQHHLVGHCMGGQVATFPGKHSQKNSLALGIHDLPQQHRISLVNCLKEGTLTIRAVTNDAAHLRLTTSKDPVVIGDVPSACSMHSRGRRAFADGRIDRKGLPPSRAFYKPSATRTKNLIPPIASVKGGSSSSEYANSTGNEIHSEDEESQIAHSWIHFHAKPSLESLEPLEPPKDIAIC</sequence>
<dbReference type="Proteomes" id="UP001195769">
    <property type="component" value="Unassembled WGS sequence"/>
</dbReference>
<feature type="compositionally biased region" description="Polar residues" evidence="1">
    <location>
        <begin position="177"/>
        <end position="191"/>
    </location>
</feature>
<organism evidence="2 3">
    <name type="scientific">Suillus fuscotomentosus</name>
    <dbReference type="NCBI Taxonomy" id="1912939"/>
    <lineage>
        <taxon>Eukaryota</taxon>
        <taxon>Fungi</taxon>
        <taxon>Dikarya</taxon>
        <taxon>Basidiomycota</taxon>
        <taxon>Agaricomycotina</taxon>
        <taxon>Agaricomycetes</taxon>
        <taxon>Agaricomycetidae</taxon>
        <taxon>Boletales</taxon>
        <taxon>Suillineae</taxon>
        <taxon>Suillaceae</taxon>
        <taxon>Suillus</taxon>
    </lineage>
</organism>
<protein>
    <submittedName>
        <fullName evidence="2">Uncharacterized protein</fullName>
    </submittedName>
</protein>
<accession>A0AAD4HPG6</accession>
<dbReference type="RefSeq" id="XP_041229743.1">
    <property type="nucleotide sequence ID" value="XM_041376667.1"/>
</dbReference>
<comment type="caution">
    <text evidence="2">The sequence shown here is derived from an EMBL/GenBank/DDBJ whole genome shotgun (WGS) entry which is preliminary data.</text>
</comment>
<reference evidence="2" key="1">
    <citation type="journal article" date="2020" name="New Phytol.">
        <title>Comparative genomics reveals dynamic genome evolution in host specialist ectomycorrhizal fungi.</title>
        <authorList>
            <person name="Lofgren L.A."/>
            <person name="Nguyen N.H."/>
            <person name="Vilgalys R."/>
            <person name="Ruytinx J."/>
            <person name="Liao H.L."/>
            <person name="Branco S."/>
            <person name="Kuo A."/>
            <person name="LaButti K."/>
            <person name="Lipzen A."/>
            <person name="Andreopoulos W."/>
            <person name="Pangilinan J."/>
            <person name="Riley R."/>
            <person name="Hundley H."/>
            <person name="Na H."/>
            <person name="Barry K."/>
            <person name="Grigoriev I.V."/>
            <person name="Stajich J.E."/>
            <person name="Kennedy P.G."/>
        </authorList>
    </citation>
    <scope>NUCLEOTIDE SEQUENCE</scope>
    <source>
        <strain evidence="2">FC203</strain>
    </source>
</reference>
<dbReference type="EMBL" id="JABBWK010000010">
    <property type="protein sequence ID" value="KAG1904168.1"/>
    <property type="molecule type" value="Genomic_DNA"/>
</dbReference>
<proteinExistence type="predicted"/>
<evidence type="ECO:0000313" key="3">
    <source>
        <dbReference type="Proteomes" id="UP001195769"/>
    </source>
</evidence>
<dbReference type="GeneID" id="64670965"/>
<name>A0AAD4HPG6_9AGAM</name>
<evidence type="ECO:0000313" key="2">
    <source>
        <dbReference type="EMBL" id="KAG1904168.1"/>
    </source>
</evidence>